<keyword evidence="2 6" id="KW-0812">Transmembrane</keyword>
<feature type="region of interest" description="Disordered" evidence="5">
    <location>
        <begin position="132"/>
        <end position="153"/>
    </location>
</feature>
<dbReference type="SUPFAM" id="SSF103481">
    <property type="entry name" value="Multidrug resistance efflux transporter EmrE"/>
    <property type="match status" value="1"/>
</dbReference>
<gene>
    <name evidence="9" type="ORF">B0A50_03687</name>
</gene>
<feature type="transmembrane region" description="Helical" evidence="6">
    <location>
        <begin position="414"/>
        <end position="432"/>
    </location>
</feature>
<organism evidence="9 10">
    <name type="scientific">Salinomyces thailandicus</name>
    <dbReference type="NCBI Taxonomy" id="706561"/>
    <lineage>
        <taxon>Eukaryota</taxon>
        <taxon>Fungi</taxon>
        <taxon>Dikarya</taxon>
        <taxon>Ascomycota</taxon>
        <taxon>Pezizomycotina</taxon>
        <taxon>Dothideomycetes</taxon>
        <taxon>Dothideomycetidae</taxon>
        <taxon>Mycosphaerellales</taxon>
        <taxon>Teratosphaeriaceae</taxon>
        <taxon>Salinomyces</taxon>
    </lineage>
</organism>
<evidence type="ECO:0000256" key="2">
    <source>
        <dbReference type="ARBA" id="ARBA00022692"/>
    </source>
</evidence>
<accession>A0A4U0U2T4</accession>
<dbReference type="Proteomes" id="UP000308549">
    <property type="component" value="Unassembled WGS sequence"/>
</dbReference>
<dbReference type="OrthoDB" id="1436450at2759"/>
<feature type="transmembrane region" description="Helical" evidence="6">
    <location>
        <begin position="198"/>
        <end position="217"/>
    </location>
</feature>
<protein>
    <submittedName>
        <fullName evidence="9">Uncharacterized protein</fullName>
    </submittedName>
</protein>
<keyword evidence="10" id="KW-1185">Reference proteome</keyword>
<feature type="transmembrane region" description="Helical" evidence="6">
    <location>
        <begin position="48"/>
        <end position="68"/>
    </location>
</feature>
<evidence type="ECO:0000259" key="7">
    <source>
        <dbReference type="Pfam" id="PF00892"/>
    </source>
</evidence>
<comment type="caution">
    <text evidence="9">The sequence shown here is derived from an EMBL/GenBank/DDBJ whole genome shotgun (WGS) entry which is preliminary data.</text>
</comment>
<feature type="transmembrane region" description="Helical" evidence="6">
    <location>
        <begin position="80"/>
        <end position="100"/>
    </location>
</feature>
<feature type="transmembrane region" description="Helical" evidence="6">
    <location>
        <begin position="288"/>
        <end position="309"/>
    </location>
</feature>
<comment type="subcellular location">
    <subcellularLocation>
        <location evidence="1">Membrane</location>
        <topology evidence="1">Multi-pass membrane protein</topology>
    </subcellularLocation>
</comment>
<evidence type="ECO:0000313" key="10">
    <source>
        <dbReference type="Proteomes" id="UP000308549"/>
    </source>
</evidence>
<dbReference type="InterPro" id="IPR037185">
    <property type="entry name" value="EmrE-like"/>
</dbReference>
<feature type="domain" description="EamA" evidence="7">
    <location>
        <begin position="200"/>
        <end position="264"/>
    </location>
</feature>
<evidence type="ECO:0000256" key="1">
    <source>
        <dbReference type="ARBA" id="ARBA00004141"/>
    </source>
</evidence>
<evidence type="ECO:0000256" key="3">
    <source>
        <dbReference type="ARBA" id="ARBA00022989"/>
    </source>
</evidence>
<dbReference type="InterPro" id="IPR000620">
    <property type="entry name" value="EamA_dom"/>
</dbReference>
<evidence type="ECO:0000259" key="8">
    <source>
        <dbReference type="Pfam" id="PF13127"/>
    </source>
</evidence>
<feature type="transmembrane region" description="Helical" evidence="6">
    <location>
        <begin position="376"/>
        <end position="402"/>
    </location>
</feature>
<dbReference type="EMBL" id="NAJL01000015">
    <property type="protein sequence ID" value="TKA29177.1"/>
    <property type="molecule type" value="Genomic_DNA"/>
</dbReference>
<feature type="transmembrane region" description="Helical" evidence="6">
    <location>
        <begin position="249"/>
        <end position="268"/>
    </location>
</feature>
<dbReference type="InterPro" id="IPR025016">
    <property type="entry name" value="DUF3955"/>
</dbReference>
<evidence type="ECO:0000313" key="9">
    <source>
        <dbReference type="EMBL" id="TKA29177.1"/>
    </source>
</evidence>
<dbReference type="Pfam" id="PF00892">
    <property type="entry name" value="EamA"/>
    <property type="match status" value="1"/>
</dbReference>
<dbReference type="PANTHER" id="PTHR23051">
    <property type="entry name" value="SOLUTE CARRIER FAMILY 35, MEMBER F5"/>
    <property type="match status" value="1"/>
</dbReference>
<feature type="transmembrane region" description="Helical" evidence="6">
    <location>
        <begin position="223"/>
        <end position="242"/>
    </location>
</feature>
<evidence type="ECO:0000256" key="4">
    <source>
        <dbReference type="ARBA" id="ARBA00023136"/>
    </source>
</evidence>
<dbReference type="AlphaFoldDB" id="A0A4U0U2T4"/>
<dbReference type="Pfam" id="PF13127">
    <property type="entry name" value="DUF3955"/>
    <property type="match status" value="1"/>
</dbReference>
<proteinExistence type="predicted"/>
<keyword evidence="3 6" id="KW-1133">Transmembrane helix</keyword>
<dbReference type="PANTHER" id="PTHR23051:SF0">
    <property type="entry name" value="SOLUTE CARRIER FAMILY 35 MEMBER F5"/>
    <property type="match status" value="1"/>
</dbReference>
<feature type="region of interest" description="Disordered" evidence="5">
    <location>
        <begin position="438"/>
        <end position="461"/>
    </location>
</feature>
<keyword evidence="4 6" id="KW-0472">Membrane</keyword>
<dbReference type="GO" id="GO:0000329">
    <property type="term" value="C:fungal-type vacuole membrane"/>
    <property type="evidence" value="ECO:0007669"/>
    <property type="project" value="TreeGrafter"/>
</dbReference>
<evidence type="ECO:0000256" key="5">
    <source>
        <dbReference type="SAM" id="MobiDB-lite"/>
    </source>
</evidence>
<evidence type="ECO:0000256" key="6">
    <source>
        <dbReference type="SAM" id="Phobius"/>
    </source>
</evidence>
<reference evidence="9 10" key="1">
    <citation type="submission" date="2017-03" db="EMBL/GenBank/DDBJ databases">
        <title>Genomes of endolithic fungi from Antarctica.</title>
        <authorList>
            <person name="Coleine C."/>
            <person name="Masonjones S."/>
            <person name="Stajich J.E."/>
        </authorList>
    </citation>
    <scope>NUCLEOTIDE SEQUENCE [LARGE SCALE GENOMIC DNA]</scope>
    <source>
        <strain evidence="9 10">CCFEE 6315</strain>
    </source>
</reference>
<feature type="domain" description="DUF3955" evidence="8">
    <location>
        <begin position="49"/>
        <end position="100"/>
    </location>
</feature>
<name>A0A4U0U2T4_9PEZI</name>
<sequence>MSALEPPVPAAAAEGFTATGTDGAASERPVSVSSRAGPSKSWQKWRRVVGLLLLAATVFLWTTSNFLASTIFADDTYSKPYFVTYVNTSFFIVPLIPILIRRAYRNPGDLEQWWHSSRQSLRQRYAPIKQEDEVEGSAHTDSPQSRQRRQSASASQEMLLGEPMEGSQVLSFRSAAVPSAGHHAPLTLQEIAKLSFEFCFIWFIANYFVAACLEYTTVASSTILTSTSGVFTLIFGTMFGVEKFTVRKLLGVLASLAGIILISTVDLSGNNTDDEHRGDFPEKSSRDIAIGDALAFLSAVMYGLYAVFMKKRIDDESRVNMPIFFGLVGLINVLLLWPGFIVLHYTGIEPFEMPPTPWVTAVILSNSLASLVSDMAWAYAVLLTSPIVVTVGLSMTIPLSLIGQTVLNSQTSSPVYWVGAFVVVLSFVFVNHEEKTDETPALGNANEPSAASVEPEYTRSA</sequence>
<feature type="transmembrane region" description="Helical" evidence="6">
    <location>
        <begin position="321"/>
        <end position="345"/>
    </location>
</feature>